<organism evidence="2 3">
    <name type="scientific">Orbilia javanica</name>
    <dbReference type="NCBI Taxonomy" id="47235"/>
    <lineage>
        <taxon>Eukaryota</taxon>
        <taxon>Fungi</taxon>
        <taxon>Dikarya</taxon>
        <taxon>Ascomycota</taxon>
        <taxon>Pezizomycotina</taxon>
        <taxon>Orbiliomycetes</taxon>
        <taxon>Orbiliales</taxon>
        <taxon>Orbiliaceae</taxon>
        <taxon>Orbilia</taxon>
    </lineage>
</organism>
<evidence type="ECO:0000313" key="3">
    <source>
        <dbReference type="Proteomes" id="UP001313282"/>
    </source>
</evidence>
<proteinExistence type="predicted"/>
<reference evidence="2 3" key="1">
    <citation type="submission" date="2019-10" db="EMBL/GenBank/DDBJ databases">
        <authorList>
            <person name="Palmer J.M."/>
        </authorList>
    </citation>
    <scope>NUCLEOTIDE SEQUENCE [LARGE SCALE GENOMIC DNA]</scope>
    <source>
        <strain evidence="2 3">TWF718</strain>
    </source>
</reference>
<name>A0AAN8N3J3_9PEZI</name>
<dbReference type="AlphaFoldDB" id="A0AAN8N3J3"/>
<keyword evidence="1" id="KW-1133">Transmembrane helix</keyword>
<evidence type="ECO:0000313" key="2">
    <source>
        <dbReference type="EMBL" id="KAK6347563.1"/>
    </source>
</evidence>
<keyword evidence="3" id="KW-1185">Reference proteome</keyword>
<feature type="transmembrane region" description="Helical" evidence="1">
    <location>
        <begin position="30"/>
        <end position="50"/>
    </location>
</feature>
<dbReference type="Proteomes" id="UP001313282">
    <property type="component" value="Unassembled WGS sequence"/>
</dbReference>
<keyword evidence="1" id="KW-0472">Membrane</keyword>
<sequence>MQIKSLIAVAVVGLSPVVSATAFEELVLPPTPILVALMAGLYSMLAATAVV</sequence>
<evidence type="ECO:0000256" key="1">
    <source>
        <dbReference type="SAM" id="Phobius"/>
    </source>
</evidence>
<keyword evidence="1" id="KW-0812">Transmembrane</keyword>
<gene>
    <name evidence="2" type="ORF">TWF718_005401</name>
</gene>
<dbReference type="EMBL" id="JAVHNR010000003">
    <property type="protein sequence ID" value="KAK6347563.1"/>
    <property type="molecule type" value="Genomic_DNA"/>
</dbReference>
<comment type="caution">
    <text evidence="2">The sequence shown here is derived from an EMBL/GenBank/DDBJ whole genome shotgun (WGS) entry which is preliminary data.</text>
</comment>
<protein>
    <submittedName>
        <fullName evidence="2">Uncharacterized protein</fullName>
    </submittedName>
</protein>
<accession>A0AAN8N3J3</accession>